<dbReference type="InterPro" id="IPR013249">
    <property type="entry name" value="RNA_pol_sigma70_r4_t2"/>
</dbReference>
<dbReference type="Pfam" id="PF04542">
    <property type="entry name" value="Sigma70_r2"/>
    <property type="match status" value="1"/>
</dbReference>
<dbReference type="Proteomes" id="UP000198757">
    <property type="component" value="Unassembled WGS sequence"/>
</dbReference>
<reference evidence="8" key="1">
    <citation type="submission" date="2016-10" db="EMBL/GenBank/DDBJ databases">
        <authorList>
            <person name="Varghese N."/>
            <person name="Submissions S."/>
        </authorList>
    </citation>
    <scope>NUCLEOTIDE SEQUENCE [LARGE SCALE GENOMIC DNA]</scope>
    <source>
        <strain evidence="8">DSM 25811 / CCM 8410 / LMG 26954 / E90</strain>
    </source>
</reference>
<dbReference type="OrthoDB" id="655312at2"/>
<dbReference type="RefSeq" id="WP_090392793.1">
    <property type="nucleotide sequence ID" value="NZ_FMZO01000019.1"/>
</dbReference>
<dbReference type="AlphaFoldDB" id="A0A1G6ZXD6"/>
<dbReference type="InterPro" id="IPR014284">
    <property type="entry name" value="RNA_pol_sigma-70_dom"/>
</dbReference>
<keyword evidence="2" id="KW-0805">Transcription regulation</keyword>
<dbReference type="InterPro" id="IPR013325">
    <property type="entry name" value="RNA_pol_sigma_r2"/>
</dbReference>
<dbReference type="Pfam" id="PF08281">
    <property type="entry name" value="Sigma70_r4_2"/>
    <property type="match status" value="1"/>
</dbReference>
<dbReference type="SUPFAM" id="SSF88659">
    <property type="entry name" value="Sigma3 and sigma4 domains of RNA polymerase sigma factors"/>
    <property type="match status" value="1"/>
</dbReference>
<dbReference type="Gene3D" id="1.10.10.10">
    <property type="entry name" value="Winged helix-like DNA-binding domain superfamily/Winged helix DNA-binding domain"/>
    <property type="match status" value="1"/>
</dbReference>
<evidence type="ECO:0000256" key="1">
    <source>
        <dbReference type="ARBA" id="ARBA00010641"/>
    </source>
</evidence>
<dbReference type="CDD" id="cd06171">
    <property type="entry name" value="Sigma70_r4"/>
    <property type="match status" value="1"/>
</dbReference>
<accession>A0A1G6ZXD6</accession>
<sequence length="196" mass="22963">MMNLPDSELLVQLKEGDHTAFSRLYFRYASIVYRRIQGLVKVHEHCEELVQEVFLQLWQNRHAISNEVPVQAVLFRMAKSTTINFYRKAIREERYKQLLVRSATADYDPVGEHMSFLETSTILNTIIDKLPPQRKKVFLLIKMEGKTYEEAARETDVSLGTIKDHMAKSMRTIRQELTNYKTIPPLCLLLVTLWCE</sequence>
<dbReference type="PANTHER" id="PTHR43133">
    <property type="entry name" value="RNA POLYMERASE ECF-TYPE SIGMA FACTO"/>
    <property type="match status" value="1"/>
</dbReference>
<proteinExistence type="inferred from homology"/>
<evidence type="ECO:0000256" key="3">
    <source>
        <dbReference type="ARBA" id="ARBA00023082"/>
    </source>
</evidence>
<dbReference type="STRING" id="1285928.SAMN04487894_11973"/>
<keyword evidence="3" id="KW-0731">Sigma factor</keyword>
<dbReference type="NCBIfam" id="TIGR02937">
    <property type="entry name" value="sigma70-ECF"/>
    <property type="match status" value="1"/>
</dbReference>
<dbReference type="GO" id="GO:0016987">
    <property type="term" value="F:sigma factor activity"/>
    <property type="evidence" value="ECO:0007669"/>
    <property type="project" value="UniProtKB-KW"/>
</dbReference>
<keyword evidence="4" id="KW-0804">Transcription</keyword>
<evidence type="ECO:0000313" key="8">
    <source>
        <dbReference type="Proteomes" id="UP000198757"/>
    </source>
</evidence>
<dbReference type="InterPro" id="IPR013324">
    <property type="entry name" value="RNA_pol_sigma_r3/r4-like"/>
</dbReference>
<feature type="domain" description="RNA polymerase sigma factor 70 region 4 type 2" evidence="6">
    <location>
        <begin position="123"/>
        <end position="171"/>
    </location>
</feature>
<evidence type="ECO:0000259" key="6">
    <source>
        <dbReference type="Pfam" id="PF08281"/>
    </source>
</evidence>
<feature type="domain" description="RNA polymerase sigma-70 region 2" evidence="5">
    <location>
        <begin position="25"/>
        <end position="89"/>
    </location>
</feature>
<dbReference type="InterPro" id="IPR007627">
    <property type="entry name" value="RNA_pol_sigma70_r2"/>
</dbReference>
<keyword evidence="8" id="KW-1185">Reference proteome</keyword>
<dbReference type="GO" id="GO:0003677">
    <property type="term" value="F:DNA binding"/>
    <property type="evidence" value="ECO:0007669"/>
    <property type="project" value="InterPro"/>
</dbReference>
<protein>
    <submittedName>
        <fullName evidence="7">RNA polymerase sigma-70 factor, ECF subfamily</fullName>
    </submittedName>
</protein>
<evidence type="ECO:0000256" key="2">
    <source>
        <dbReference type="ARBA" id="ARBA00023015"/>
    </source>
</evidence>
<dbReference type="InterPro" id="IPR036388">
    <property type="entry name" value="WH-like_DNA-bd_sf"/>
</dbReference>
<name>A0A1G6ZXD6_NIADE</name>
<dbReference type="Gene3D" id="1.10.1740.10">
    <property type="match status" value="1"/>
</dbReference>
<dbReference type="PANTHER" id="PTHR43133:SF46">
    <property type="entry name" value="RNA POLYMERASE SIGMA-70 FACTOR ECF SUBFAMILY"/>
    <property type="match status" value="1"/>
</dbReference>
<dbReference type="SUPFAM" id="SSF88946">
    <property type="entry name" value="Sigma2 domain of RNA polymerase sigma factors"/>
    <property type="match status" value="1"/>
</dbReference>
<evidence type="ECO:0000313" key="7">
    <source>
        <dbReference type="EMBL" id="SDE06296.1"/>
    </source>
</evidence>
<gene>
    <name evidence="7" type="ORF">SAMN04487894_11973</name>
</gene>
<dbReference type="GO" id="GO:0006352">
    <property type="term" value="P:DNA-templated transcription initiation"/>
    <property type="evidence" value="ECO:0007669"/>
    <property type="project" value="InterPro"/>
</dbReference>
<comment type="similarity">
    <text evidence="1">Belongs to the sigma-70 factor family. ECF subfamily.</text>
</comment>
<dbReference type="EMBL" id="FMZO01000019">
    <property type="protein sequence ID" value="SDE06296.1"/>
    <property type="molecule type" value="Genomic_DNA"/>
</dbReference>
<evidence type="ECO:0000259" key="5">
    <source>
        <dbReference type="Pfam" id="PF04542"/>
    </source>
</evidence>
<evidence type="ECO:0000256" key="4">
    <source>
        <dbReference type="ARBA" id="ARBA00023163"/>
    </source>
</evidence>
<dbReference type="InterPro" id="IPR039425">
    <property type="entry name" value="RNA_pol_sigma-70-like"/>
</dbReference>
<organism evidence="7 8">
    <name type="scientific">Niabella drilacis (strain DSM 25811 / CCM 8410 / CCUG 62505 / LMG 26954 / E90)</name>
    <dbReference type="NCBI Taxonomy" id="1285928"/>
    <lineage>
        <taxon>Bacteria</taxon>
        <taxon>Pseudomonadati</taxon>
        <taxon>Bacteroidota</taxon>
        <taxon>Chitinophagia</taxon>
        <taxon>Chitinophagales</taxon>
        <taxon>Chitinophagaceae</taxon>
        <taxon>Niabella</taxon>
    </lineage>
</organism>